<proteinExistence type="predicted"/>
<reference evidence="1" key="1">
    <citation type="submission" date="2020-05" db="EMBL/GenBank/DDBJ databases">
        <authorList>
            <person name="Chiriac C."/>
            <person name="Salcher M."/>
            <person name="Ghai R."/>
            <person name="Kavagutti S V."/>
        </authorList>
    </citation>
    <scope>NUCLEOTIDE SEQUENCE</scope>
</reference>
<dbReference type="InterPro" id="IPR036869">
    <property type="entry name" value="J_dom_sf"/>
</dbReference>
<evidence type="ECO:0000313" key="3">
    <source>
        <dbReference type="EMBL" id="CAB4987406.1"/>
    </source>
</evidence>
<organism evidence="1">
    <name type="scientific">freshwater metagenome</name>
    <dbReference type="NCBI Taxonomy" id="449393"/>
    <lineage>
        <taxon>unclassified sequences</taxon>
        <taxon>metagenomes</taxon>
        <taxon>ecological metagenomes</taxon>
    </lineage>
</organism>
<dbReference type="Gene3D" id="1.10.287.110">
    <property type="entry name" value="DnaJ domain"/>
    <property type="match status" value="1"/>
</dbReference>
<dbReference type="EMBL" id="CAFBOS010000034">
    <property type="protein sequence ID" value="CAB4987406.1"/>
    <property type="molecule type" value="Genomic_DNA"/>
</dbReference>
<protein>
    <submittedName>
        <fullName evidence="1">Unannotated protein</fullName>
    </submittedName>
</protein>
<dbReference type="EMBL" id="CAFBMH010000014">
    <property type="protein sequence ID" value="CAB4896511.1"/>
    <property type="molecule type" value="Genomic_DNA"/>
</dbReference>
<dbReference type="SUPFAM" id="SSF46565">
    <property type="entry name" value="Chaperone J-domain"/>
    <property type="match status" value="1"/>
</dbReference>
<dbReference type="EMBL" id="CAEZYR010000234">
    <property type="protein sequence ID" value="CAB4776331.1"/>
    <property type="molecule type" value="Genomic_DNA"/>
</dbReference>
<sequence>MIVAELEVFHSRPVAPTRRVAIGHAQLPMDPPPGYGAVLLSAIAATFAPMLVPELADDYTKLLRQIDRGQRIAQPRLRHRFQQDRIGLTRSTHRLMVEGPRLRFRIDKGTGTPEQFLLAVAYACAPMAVADRAAAIAAINVGVAWRGALDGRFVSRVLGGSTHAAMPALAMSDPVGWAMRILGIETDAKVSKVAVQRRFRERLRDAHPDHGAKNDGAAERIADLAEARRILLA</sequence>
<dbReference type="AlphaFoldDB" id="A0A6J6VUU9"/>
<gene>
    <name evidence="1" type="ORF">UFOPK2754_03392</name>
    <name evidence="2" type="ORF">UFOPK3543_00612</name>
    <name evidence="3" type="ORF">UFOPK3967_00776</name>
</gene>
<evidence type="ECO:0000313" key="2">
    <source>
        <dbReference type="EMBL" id="CAB4896511.1"/>
    </source>
</evidence>
<accession>A0A6J6VUU9</accession>
<evidence type="ECO:0000313" key="1">
    <source>
        <dbReference type="EMBL" id="CAB4776331.1"/>
    </source>
</evidence>
<name>A0A6J6VUU9_9ZZZZ</name>